<dbReference type="Pfam" id="PF02798">
    <property type="entry name" value="GST_N"/>
    <property type="match status" value="1"/>
</dbReference>
<evidence type="ECO:0000313" key="4">
    <source>
        <dbReference type="EMBL" id="KAF5807091.1"/>
    </source>
</evidence>
<dbReference type="PANTHER" id="PTHR44372:SF7">
    <property type="entry name" value="ELONGATION FACTOR 1B GAMMA, S-CRYSTALLIN, GLUTATHIONE S-TRANSFERASE"/>
    <property type="match status" value="1"/>
</dbReference>
<keyword evidence="2" id="KW-0472">Membrane</keyword>
<name>A0A9K3J2F1_HELAN</name>
<feature type="domain" description="EF-1-gamma C-terminal" evidence="3">
    <location>
        <begin position="203"/>
        <end position="246"/>
    </location>
</feature>
<gene>
    <name evidence="4" type="ORF">HanXRQr2_Chr05g0229691</name>
</gene>
<reference evidence="4" key="1">
    <citation type="journal article" date="2017" name="Nature">
        <title>The sunflower genome provides insights into oil metabolism, flowering and Asterid evolution.</title>
        <authorList>
            <person name="Badouin H."/>
            <person name="Gouzy J."/>
            <person name="Grassa C.J."/>
            <person name="Murat F."/>
            <person name="Staton S.E."/>
            <person name="Cottret L."/>
            <person name="Lelandais-Briere C."/>
            <person name="Owens G.L."/>
            <person name="Carrere S."/>
            <person name="Mayjonade B."/>
            <person name="Legrand L."/>
            <person name="Gill N."/>
            <person name="Kane N.C."/>
            <person name="Bowers J.E."/>
            <person name="Hubner S."/>
            <person name="Bellec A."/>
            <person name="Berard A."/>
            <person name="Berges H."/>
            <person name="Blanchet N."/>
            <person name="Boniface M.C."/>
            <person name="Brunel D."/>
            <person name="Catrice O."/>
            <person name="Chaidir N."/>
            <person name="Claudel C."/>
            <person name="Donnadieu C."/>
            <person name="Faraut T."/>
            <person name="Fievet G."/>
            <person name="Helmstetter N."/>
            <person name="King M."/>
            <person name="Knapp S.J."/>
            <person name="Lai Z."/>
            <person name="Le Paslier M.C."/>
            <person name="Lippi Y."/>
            <person name="Lorenzon L."/>
            <person name="Mandel J.R."/>
            <person name="Marage G."/>
            <person name="Marchand G."/>
            <person name="Marquand E."/>
            <person name="Bret-Mestries E."/>
            <person name="Morien E."/>
            <person name="Nambeesan S."/>
            <person name="Nguyen T."/>
            <person name="Pegot-Espagnet P."/>
            <person name="Pouilly N."/>
            <person name="Raftis F."/>
            <person name="Sallet E."/>
            <person name="Schiex T."/>
            <person name="Thomas J."/>
            <person name="Vandecasteele C."/>
            <person name="Vares D."/>
            <person name="Vear F."/>
            <person name="Vautrin S."/>
            <person name="Crespi M."/>
            <person name="Mangin B."/>
            <person name="Burke J.M."/>
            <person name="Salse J."/>
            <person name="Munos S."/>
            <person name="Vincourt P."/>
            <person name="Rieseberg L.H."/>
            <person name="Langlade N.B."/>
        </authorList>
    </citation>
    <scope>NUCLEOTIDE SEQUENCE</scope>
    <source>
        <tissue evidence="4">Leaves</tissue>
    </source>
</reference>
<dbReference type="InterPro" id="IPR004045">
    <property type="entry name" value="Glutathione_S-Trfase_N"/>
</dbReference>
<dbReference type="InterPro" id="IPR001662">
    <property type="entry name" value="EF1B_G_C"/>
</dbReference>
<dbReference type="InterPro" id="IPR036282">
    <property type="entry name" value="Glutathione-S-Trfase_C_sf"/>
</dbReference>
<organism evidence="4 5">
    <name type="scientific">Helianthus annuus</name>
    <name type="common">Common sunflower</name>
    <dbReference type="NCBI Taxonomy" id="4232"/>
    <lineage>
        <taxon>Eukaryota</taxon>
        <taxon>Viridiplantae</taxon>
        <taxon>Streptophyta</taxon>
        <taxon>Embryophyta</taxon>
        <taxon>Tracheophyta</taxon>
        <taxon>Spermatophyta</taxon>
        <taxon>Magnoliopsida</taxon>
        <taxon>eudicotyledons</taxon>
        <taxon>Gunneridae</taxon>
        <taxon>Pentapetalae</taxon>
        <taxon>asterids</taxon>
        <taxon>campanulids</taxon>
        <taxon>Asterales</taxon>
        <taxon>Asteraceae</taxon>
        <taxon>Asteroideae</taxon>
        <taxon>Heliantheae alliance</taxon>
        <taxon>Heliantheae</taxon>
        <taxon>Helianthus</taxon>
    </lineage>
</organism>
<proteinExistence type="predicted"/>
<dbReference type="PROSITE" id="PS50040">
    <property type="entry name" value="EF1G_C"/>
    <property type="match status" value="1"/>
</dbReference>
<dbReference type="Gene3D" id="3.40.30.10">
    <property type="entry name" value="Glutaredoxin"/>
    <property type="match status" value="1"/>
</dbReference>
<dbReference type="Proteomes" id="UP000215914">
    <property type="component" value="Unassembled WGS sequence"/>
</dbReference>
<protein>
    <submittedName>
        <fullName evidence="4">Elongation factor 1B gamma, glutathione S-transferase, Thioredoxin-like superfamily</fullName>
    </submittedName>
</protein>
<accession>A0A9K3J2F1</accession>
<keyword evidence="1" id="KW-0648">Protein biosynthesis</keyword>
<dbReference type="PANTHER" id="PTHR44372">
    <property type="entry name" value="ELONGATION FACTOR 1-GAMMA 1-RELATED"/>
    <property type="match status" value="1"/>
</dbReference>
<evidence type="ECO:0000259" key="3">
    <source>
        <dbReference type="PROSITE" id="PS50040"/>
    </source>
</evidence>
<dbReference type="GO" id="GO:0004364">
    <property type="term" value="F:glutathione transferase activity"/>
    <property type="evidence" value="ECO:0007669"/>
    <property type="project" value="InterPro"/>
</dbReference>
<keyword evidence="1 4" id="KW-0251">Elongation factor</keyword>
<feature type="transmembrane region" description="Helical" evidence="2">
    <location>
        <begin position="21"/>
        <end position="44"/>
    </location>
</feature>
<dbReference type="InterPro" id="IPR044628">
    <property type="entry name" value="EF-1-gamma_plant"/>
</dbReference>
<dbReference type="OrthoDB" id="1718514at2759"/>
<keyword evidence="5" id="KW-1185">Reference proteome</keyword>
<keyword evidence="2" id="KW-1133">Transmembrane helix</keyword>
<dbReference type="EMBL" id="MNCJ02000320">
    <property type="protein sequence ID" value="KAF5807091.1"/>
    <property type="molecule type" value="Genomic_DNA"/>
</dbReference>
<reference evidence="4" key="2">
    <citation type="submission" date="2020-06" db="EMBL/GenBank/DDBJ databases">
        <title>Helianthus annuus Genome sequencing and assembly Release 2.</title>
        <authorList>
            <person name="Gouzy J."/>
            <person name="Langlade N."/>
            <person name="Munos S."/>
        </authorList>
    </citation>
    <scope>NUCLEOTIDE SEQUENCE</scope>
    <source>
        <tissue evidence="4">Leaves</tissue>
    </source>
</reference>
<comment type="caution">
    <text evidence="4">The sequence shown here is derived from an EMBL/GenBank/DDBJ whole genome shotgun (WGS) entry which is preliminary data.</text>
</comment>
<keyword evidence="2" id="KW-0812">Transmembrane</keyword>
<dbReference type="GO" id="GO:0003746">
    <property type="term" value="F:translation elongation factor activity"/>
    <property type="evidence" value="ECO:0007669"/>
    <property type="project" value="UniProtKB-UniRule"/>
</dbReference>
<dbReference type="SUPFAM" id="SSF52833">
    <property type="entry name" value="Thioredoxin-like"/>
    <property type="match status" value="1"/>
</dbReference>
<dbReference type="Gramene" id="mRNA:HanXRQr2_Chr05g0229691">
    <property type="protein sequence ID" value="mRNA:HanXRQr2_Chr05g0229691"/>
    <property type="gene ID" value="HanXRQr2_Chr05g0229691"/>
</dbReference>
<dbReference type="AlphaFoldDB" id="A0A9K3J2F1"/>
<evidence type="ECO:0000256" key="2">
    <source>
        <dbReference type="SAM" id="Phobius"/>
    </source>
</evidence>
<dbReference type="InterPro" id="IPR036249">
    <property type="entry name" value="Thioredoxin-like_sf"/>
</dbReference>
<dbReference type="SUPFAM" id="SSF47616">
    <property type="entry name" value="GST C-terminal domain-like"/>
    <property type="match status" value="1"/>
</dbReference>
<evidence type="ECO:0000313" key="5">
    <source>
        <dbReference type="Proteomes" id="UP000215914"/>
    </source>
</evidence>
<sequence length="246" mass="27500">MGVRKLLQENWFKMIKRIGMAILGFISTQYSIVPTFLQSFSFFISKSKAINEFISANENITKRVQHLIEGEWQMIWSSQIFHTPGKNMNVNKAIITIEYVGVGIKMAAENCQMGVSNKTPEFLKMNPIGKTPEGPLFESNAIARYVAHGSSLFGSSKIEYAESSIAGLKRGFDALNNYLASHTFLVGDGVTLVEEEEAPKSKPKNSLDLLPPSNMVLDDRKRLYSNTMSNFCEVAHKGIYLQKKGC</sequence>
<evidence type="ECO:0000256" key="1">
    <source>
        <dbReference type="PROSITE-ProRule" id="PRU00519"/>
    </source>
</evidence>